<dbReference type="InterPro" id="IPR050471">
    <property type="entry name" value="AB_hydrolase"/>
</dbReference>
<keyword evidence="3" id="KW-1185">Reference proteome</keyword>
<dbReference type="OrthoDB" id="7958481at2"/>
<organism evidence="2 3">
    <name type="scientific">Jiangella ureilytica</name>
    <dbReference type="NCBI Taxonomy" id="2530374"/>
    <lineage>
        <taxon>Bacteria</taxon>
        <taxon>Bacillati</taxon>
        <taxon>Actinomycetota</taxon>
        <taxon>Actinomycetes</taxon>
        <taxon>Jiangellales</taxon>
        <taxon>Jiangellaceae</taxon>
        <taxon>Jiangella</taxon>
    </lineage>
</organism>
<dbReference type="PANTHER" id="PTHR43433">
    <property type="entry name" value="HYDROLASE, ALPHA/BETA FOLD FAMILY PROTEIN"/>
    <property type="match status" value="1"/>
</dbReference>
<dbReference type="AlphaFoldDB" id="A0A4R4S2L2"/>
<dbReference type="Proteomes" id="UP000295621">
    <property type="component" value="Unassembled WGS sequence"/>
</dbReference>
<protein>
    <submittedName>
        <fullName evidence="2">Alpha/beta hydrolase</fullName>
    </submittedName>
</protein>
<accession>A0A4R4S2L2</accession>
<dbReference type="PANTHER" id="PTHR43433:SF5">
    <property type="entry name" value="AB HYDROLASE-1 DOMAIN-CONTAINING PROTEIN"/>
    <property type="match status" value="1"/>
</dbReference>
<evidence type="ECO:0000259" key="1">
    <source>
        <dbReference type="Pfam" id="PF00561"/>
    </source>
</evidence>
<dbReference type="SUPFAM" id="SSF53474">
    <property type="entry name" value="alpha/beta-Hydrolases"/>
    <property type="match status" value="1"/>
</dbReference>
<dbReference type="InterPro" id="IPR029058">
    <property type="entry name" value="AB_hydrolase_fold"/>
</dbReference>
<dbReference type="Pfam" id="PF00561">
    <property type="entry name" value="Abhydrolase_1"/>
    <property type="match status" value="1"/>
</dbReference>
<dbReference type="GO" id="GO:0016787">
    <property type="term" value="F:hydrolase activity"/>
    <property type="evidence" value="ECO:0007669"/>
    <property type="project" value="UniProtKB-KW"/>
</dbReference>
<proteinExistence type="predicted"/>
<reference evidence="2 3" key="1">
    <citation type="submission" date="2019-02" db="EMBL/GenBank/DDBJ databases">
        <title>Draft genome sequences of novel Actinobacteria.</title>
        <authorList>
            <person name="Sahin N."/>
            <person name="Ay H."/>
            <person name="Saygin H."/>
        </authorList>
    </citation>
    <scope>NUCLEOTIDE SEQUENCE [LARGE SCALE GENOMIC DNA]</scope>
    <source>
        <strain evidence="2 3">KC603</strain>
    </source>
</reference>
<dbReference type="PRINTS" id="PR00111">
    <property type="entry name" value="ABHYDROLASE"/>
</dbReference>
<dbReference type="InterPro" id="IPR000073">
    <property type="entry name" value="AB_hydrolase_1"/>
</dbReference>
<keyword evidence="2" id="KW-0378">Hydrolase</keyword>
<evidence type="ECO:0000313" key="3">
    <source>
        <dbReference type="Proteomes" id="UP000295621"/>
    </source>
</evidence>
<dbReference type="Gene3D" id="3.40.50.1820">
    <property type="entry name" value="alpha/beta hydrolase"/>
    <property type="match status" value="1"/>
</dbReference>
<dbReference type="EMBL" id="SMKL01000001">
    <property type="protein sequence ID" value="TDC57007.1"/>
    <property type="molecule type" value="Genomic_DNA"/>
</dbReference>
<gene>
    <name evidence="2" type="ORF">E1212_00685</name>
</gene>
<sequence length="345" mass="37144">MVRGRARAGVIAGVVGLAFWFLRGGPKLPPGATAIIERVSRSDVAHVVDGETGYADSEGVRIWYESIAAEGSEKGVVLLNVSMGGDSLFWPPGFLRGLTCAGYRVIRFDQRGTGASDWLPDWSRKQPYSLLDMAADAVAVLDAQQVAKAHVIGLSLGGFVAQEIAIGYPDRVASLTLMSTAADPTDKSLPGMRIGPMLRAGLMGLPLLRYRLLGGEKNLVRERVAKMISVNGAGGVDIEELAELVLYDLRYRRGINLRAIVQHQVAVTITRSRYALLGGIRAPTLVVHGTADTFIPIEHAHKLVDLIPAAKGLWLDGVDHHQFPYPDMPTVTRAIVSHLDSAPDS</sequence>
<feature type="domain" description="AB hydrolase-1" evidence="1">
    <location>
        <begin position="76"/>
        <end position="322"/>
    </location>
</feature>
<name>A0A4R4S2L2_9ACTN</name>
<evidence type="ECO:0000313" key="2">
    <source>
        <dbReference type="EMBL" id="TDC57007.1"/>
    </source>
</evidence>
<comment type="caution">
    <text evidence="2">The sequence shown here is derived from an EMBL/GenBank/DDBJ whole genome shotgun (WGS) entry which is preliminary data.</text>
</comment>